<comment type="caution">
    <text evidence="2">The sequence shown here is derived from an EMBL/GenBank/DDBJ whole genome shotgun (WGS) entry which is preliminary data.</text>
</comment>
<evidence type="ECO:0000256" key="1">
    <source>
        <dbReference type="SAM" id="MobiDB-lite"/>
    </source>
</evidence>
<name>A0ABN0WBT2_9ACTN</name>
<accession>A0ABN0WBT2</accession>
<reference evidence="2 3" key="1">
    <citation type="journal article" date="2019" name="Int. J. Syst. Evol. Microbiol.">
        <title>The Global Catalogue of Microorganisms (GCM) 10K type strain sequencing project: providing services to taxonomists for standard genome sequencing and annotation.</title>
        <authorList>
            <consortium name="The Broad Institute Genomics Platform"/>
            <consortium name="The Broad Institute Genome Sequencing Center for Infectious Disease"/>
            <person name="Wu L."/>
            <person name="Ma J."/>
        </authorList>
    </citation>
    <scope>NUCLEOTIDE SEQUENCE [LARGE SCALE GENOMIC DNA]</scope>
    <source>
        <strain evidence="2 3">JCM 4565</strain>
    </source>
</reference>
<proteinExistence type="predicted"/>
<feature type="region of interest" description="Disordered" evidence="1">
    <location>
        <begin position="81"/>
        <end position="100"/>
    </location>
</feature>
<gene>
    <name evidence="2" type="ORF">GCM10010319_05120</name>
</gene>
<evidence type="ECO:0000313" key="3">
    <source>
        <dbReference type="Proteomes" id="UP001500063"/>
    </source>
</evidence>
<protein>
    <submittedName>
        <fullName evidence="2">Uncharacterized protein</fullName>
    </submittedName>
</protein>
<feature type="compositionally biased region" description="Low complexity" evidence="1">
    <location>
        <begin position="36"/>
        <end position="47"/>
    </location>
</feature>
<dbReference type="EMBL" id="BAAABW010000002">
    <property type="protein sequence ID" value="GAA0332148.1"/>
    <property type="molecule type" value="Genomic_DNA"/>
</dbReference>
<dbReference type="Proteomes" id="UP001500063">
    <property type="component" value="Unassembled WGS sequence"/>
</dbReference>
<keyword evidence="3" id="KW-1185">Reference proteome</keyword>
<feature type="compositionally biased region" description="Basic and acidic residues" evidence="1">
    <location>
        <begin position="91"/>
        <end position="100"/>
    </location>
</feature>
<sequence length="100" mass="10337">MMCATSGCRAGYTAARRGSRSGSVYPVMPRAAGFHPASAPGPSRAPGTGFRPDTIAGDVRVPQPPALRFWGVRTDAGKGDVRHTAGFADHGVGEGPHRAH</sequence>
<feature type="region of interest" description="Disordered" evidence="1">
    <location>
        <begin position="35"/>
        <end position="61"/>
    </location>
</feature>
<evidence type="ECO:0000313" key="2">
    <source>
        <dbReference type="EMBL" id="GAA0332148.1"/>
    </source>
</evidence>
<organism evidence="2 3">
    <name type="scientific">Streptomyces blastmyceticus</name>
    <dbReference type="NCBI Taxonomy" id="68180"/>
    <lineage>
        <taxon>Bacteria</taxon>
        <taxon>Bacillati</taxon>
        <taxon>Actinomycetota</taxon>
        <taxon>Actinomycetes</taxon>
        <taxon>Kitasatosporales</taxon>
        <taxon>Streptomycetaceae</taxon>
        <taxon>Streptomyces</taxon>
    </lineage>
</organism>